<dbReference type="PANTHER" id="PTHR23272">
    <property type="entry name" value="BED FINGER-RELATED"/>
    <property type="match status" value="1"/>
</dbReference>
<sequence>MCYIIGPKRKDYQIFALSDDEWGNIAILCEFLKVFYDVTCVFSSSNYLTANLYFRGVCKVQKNFKSTSSSLAKSSNVSDNDYVDSNLHQLNVNRVYLGGDYDEKLELELNSQIDVLDYWSKSSIQYRELSFLARDLLAIPMSTVASESAFSMGKK</sequence>
<dbReference type="OrthoDB" id="994560at2759"/>
<organism evidence="2 3">
    <name type="scientific">Gossypium gossypioides</name>
    <name type="common">Mexican cotton</name>
    <name type="synonym">Selera gossypioides</name>
    <dbReference type="NCBI Taxonomy" id="34282"/>
    <lineage>
        <taxon>Eukaryota</taxon>
        <taxon>Viridiplantae</taxon>
        <taxon>Streptophyta</taxon>
        <taxon>Embryophyta</taxon>
        <taxon>Tracheophyta</taxon>
        <taxon>Spermatophyta</taxon>
        <taxon>Magnoliopsida</taxon>
        <taxon>eudicotyledons</taxon>
        <taxon>Gunneridae</taxon>
        <taxon>Pentapetalae</taxon>
        <taxon>rosids</taxon>
        <taxon>malvids</taxon>
        <taxon>Malvales</taxon>
        <taxon>Malvaceae</taxon>
        <taxon>Malvoideae</taxon>
        <taxon>Gossypium</taxon>
    </lineage>
</organism>
<dbReference type="SUPFAM" id="SSF53098">
    <property type="entry name" value="Ribonuclease H-like"/>
    <property type="match status" value="1"/>
</dbReference>
<evidence type="ECO:0000259" key="1">
    <source>
        <dbReference type="Pfam" id="PF05699"/>
    </source>
</evidence>
<dbReference type="PANTHER" id="PTHR23272:SF189">
    <property type="entry name" value="ZINC FINGER BED DOMAIN-CONTAINING PROTEIN RICESLEEPER 1-LIKE"/>
    <property type="match status" value="1"/>
</dbReference>
<protein>
    <recommendedName>
        <fullName evidence="1">HAT C-terminal dimerisation domain-containing protein</fullName>
    </recommendedName>
</protein>
<dbReference type="Pfam" id="PF05699">
    <property type="entry name" value="Dimer_Tnp_hAT"/>
    <property type="match status" value="1"/>
</dbReference>
<keyword evidence="3" id="KW-1185">Reference proteome</keyword>
<name>A0A7J9CR58_GOSGO</name>
<dbReference type="InterPro" id="IPR012337">
    <property type="entry name" value="RNaseH-like_sf"/>
</dbReference>
<dbReference type="EMBL" id="JABEZY010000012">
    <property type="protein sequence ID" value="MBA0750891.1"/>
    <property type="molecule type" value="Genomic_DNA"/>
</dbReference>
<comment type="caution">
    <text evidence="2">The sequence shown here is derived from an EMBL/GenBank/DDBJ whole genome shotgun (WGS) entry which is preliminary data.</text>
</comment>
<dbReference type="GO" id="GO:0046983">
    <property type="term" value="F:protein dimerization activity"/>
    <property type="evidence" value="ECO:0007669"/>
    <property type="project" value="InterPro"/>
</dbReference>
<reference evidence="2 3" key="1">
    <citation type="journal article" date="2019" name="Genome Biol. Evol.">
        <title>Insights into the evolution of the New World diploid cottons (Gossypium, subgenus Houzingenia) based on genome sequencing.</title>
        <authorList>
            <person name="Grover C.E."/>
            <person name="Arick M.A. 2nd"/>
            <person name="Thrash A."/>
            <person name="Conover J.L."/>
            <person name="Sanders W.S."/>
            <person name="Peterson D.G."/>
            <person name="Frelichowski J.E."/>
            <person name="Scheffler J.A."/>
            <person name="Scheffler B.E."/>
            <person name="Wendel J.F."/>
        </authorList>
    </citation>
    <scope>NUCLEOTIDE SEQUENCE [LARGE SCALE GENOMIC DNA]</scope>
    <source>
        <strain evidence="2">5</strain>
        <tissue evidence="2">Leaf</tissue>
    </source>
</reference>
<dbReference type="InterPro" id="IPR008906">
    <property type="entry name" value="HATC_C_dom"/>
</dbReference>
<evidence type="ECO:0000313" key="2">
    <source>
        <dbReference type="EMBL" id="MBA0750891.1"/>
    </source>
</evidence>
<dbReference type="Proteomes" id="UP000593579">
    <property type="component" value="Unassembled WGS sequence"/>
</dbReference>
<gene>
    <name evidence="2" type="ORF">Gogos_002271</name>
</gene>
<feature type="non-terminal residue" evidence="2">
    <location>
        <position position="1"/>
    </location>
</feature>
<evidence type="ECO:0000313" key="3">
    <source>
        <dbReference type="Proteomes" id="UP000593579"/>
    </source>
</evidence>
<feature type="domain" description="HAT C-terminal dimerisation" evidence="1">
    <location>
        <begin position="107"/>
        <end position="155"/>
    </location>
</feature>
<accession>A0A7J9CR58</accession>
<proteinExistence type="predicted"/>
<dbReference type="AlphaFoldDB" id="A0A7J9CR58"/>